<proteinExistence type="predicted"/>
<reference evidence="1 2" key="1">
    <citation type="submission" date="2020-01" db="EMBL/GenBank/DDBJ databases">
        <title>Insect and environment-associated Actinomycetes.</title>
        <authorList>
            <person name="Currrie C."/>
            <person name="Chevrette M."/>
            <person name="Carlson C."/>
            <person name="Stubbendieck R."/>
            <person name="Wendt-Pienkowski E."/>
        </authorList>
    </citation>
    <scope>NUCLEOTIDE SEQUENCE [LARGE SCALE GENOMIC DNA]</scope>
    <source>
        <strain evidence="1 2">SID10258</strain>
    </source>
</reference>
<sequence length="48" mass="4616">MTATADAGIAPPRIRPASAALRLGALFGPSVFGVTAAAVALPEIAAAL</sequence>
<evidence type="ECO:0000313" key="2">
    <source>
        <dbReference type="Proteomes" id="UP000475532"/>
    </source>
</evidence>
<protein>
    <submittedName>
        <fullName evidence="1">MFS transporter</fullName>
    </submittedName>
</protein>
<feature type="non-terminal residue" evidence="1">
    <location>
        <position position="48"/>
    </location>
</feature>
<gene>
    <name evidence="1" type="ORF">G3I70_09640</name>
</gene>
<comment type="caution">
    <text evidence="1">The sequence shown here is derived from an EMBL/GenBank/DDBJ whole genome shotgun (WGS) entry which is preliminary data.</text>
</comment>
<name>A0A6L9QF11_9ACTN</name>
<dbReference type="AlphaFoldDB" id="A0A6L9QF11"/>
<organism evidence="1 2">
    <name type="scientific">Actinomadura bangladeshensis</name>
    <dbReference type="NCBI Taxonomy" id="453573"/>
    <lineage>
        <taxon>Bacteria</taxon>
        <taxon>Bacillati</taxon>
        <taxon>Actinomycetota</taxon>
        <taxon>Actinomycetes</taxon>
        <taxon>Streptosporangiales</taxon>
        <taxon>Thermomonosporaceae</taxon>
        <taxon>Actinomadura</taxon>
    </lineage>
</organism>
<accession>A0A6L9QF11</accession>
<dbReference type="Proteomes" id="UP000475532">
    <property type="component" value="Unassembled WGS sequence"/>
</dbReference>
<evidence type="ECO:0000313" key="1">
    <source>
        <dbReference type="EMBL" id="NEA22754.1"/>
    </source>
</evidence>
<dbReference type="EMBL" id="JAAGLI010000230">
    <property type="protein sequence ID" value="NEA22754.1"/>
    <property type="molecule type" value="Genomic_DNA"/>
</dbReference>